<comment type="caution">
    <text evidence="1">The sequence shown here is derived from an EMBL/GenBank/DDBJ whole genome shotgun (WGS) entry which is preliminary data.</text>
</comment>
<reference evidence="1 2" key="2">
    <citation type="submission" date="2007-04" db="EMBL/GenBank/DDBJ databases">
        <title>Draft genome sequence of Ruminococcus torques (ATCC 27756).</title>
        <authorList>
            <person name="Sudarsanam P."/>
            <person name="Ley R."/>
            <person name="Guruge J."/>
            <person name="Turnbaugh P.J."/>
            <person name="Mahowald M."/>
            <person name="Liep D."/>
            <person name="Gordon J."/>
        </authorList>
    </citation>
    <scope>NUCLEOTIDE SEQUENCE [LARGE SCALE GENOMIC DNA]</scope>
    <source>
        <strain evidence="1 2">ATCC 27756</strain>
    </source>
</reference>
<reference evidence="1 2" key="1">
    <citation type="submission" date="2007-03" db="EMBL/GenBank/DDBJ databases">
        <authorList>
            <person name="Fulton L."/>
            <person name="Clifton S."/>
            <person name="Fulton B."/>
            <person name="Xu J."/>
            <person name="Minx P."/>
            <person name="Pepin K.H."/>
            <person name="Johnson M."/>
            <person name="Thiruvilangam P."/>
            <person name="Bhonagiri V."/>
            <person name="Nash W.E."/>
            <person name="Mardis E.R."/>
            <person name="Wilson R.K."/>
        </authorList>
    </citation>
    <scope>NUCLEOTIDE SEQUENCE [LARGE SCALE GENOMIC DNA]</scope>
    <source>
        <strain evidence="1 2">ATCC 27756</strain>
    </source>
</reference>
<name>A5KNK0_9FIRM</name>
<accession>A5KNK0</accession>
<dbReference type="AlphaFoldDB" id="A5KNK0"/>
<dbReference type="HOGENOM" id="CLU_3221648_0_0_9"/>
<evidence type="ECO:0000313" key="2">
    <source>
        <dbReference type="Proteomes" id="UP000003577"/>
    </source>
</evidence>
<evidence type="ECO:0000313" key="1">
    <source>
        <dbReference type="EMBL" id="EDK23938.1"/>
    </source>
</evidence>
<protein>
    <submittedName>
        <fullName evidence="1">Uncharacterized protein</fullName>
    </submittedName>
</protein>
<sequence>MEKCILAKVLFIVANATVSLITGRSSHTDVRLHKRKRDMKERKK</sequence>
<proteinExistence type="predicted"/>
<dbReference type="EMBL" id="AAVP02000009">
    <property type="protein sequence ID" value="EDK23938.1"/>
    <property type="molecule type" value="Genomic_DNA"/>
</dbReference>
<organism evidence="1 2">
    <name type="scientific">[Ruminococcus] torques ATCC 27756</name>
    <dbReference type="NCBI Taxonomy" id="411460"/>
    <lineage>
        <taxon>Bacteria</taxon>
        <taxon>Bacillati</taxon>
        <taxon>Bacillota</taxon>
        <taxon>Clostridia</taxon>
        <taxon>Lachnospirales</taxon>
        <taxon>Lachnospiraceae</taxon>
        <taxon>Mediterraneibacter</taxon>
    </lineage>
</organism>
<dbReference type="Proteomes" id="UP000003577">
    <property type="component" value="Unassembled WGS sequence"/>
</dbReference>
<gene>
    <name evidence="1" type="ORF">RUMTOR_01825</name>
</gene>
<dbReference type="PaxDb" id="411460-RUMTOR_01825"/>